<dbReference type="AlphaFoldDB" id="A0A5E8H8N6"/>
<dbReference type="RefSeq" id="WP_015679106.1">
    <property type="nucleotide sequence ID" value="NZ_AOGX02000044.1"/>
</dbReference>
<evidence type="ECO:0000313" key="2">
    <source>
        <dbReference type="Proteomes" id="UP000013996"/>
    </source>
</evidence>
<dbReference type="Proteomes" id="UP000013996">
    <property type="component" value="Unassembled WGS sequence"/>
</dbReference>
<evidence type="ECO:0000313" key="1">
    <source>
        <dbReference type="EMBL" id="EOQ87133.1"/>
    </source>
</evidence>
<dbReference type="Pfam" id="PF17164">
    <property type="entry name" value="DUF5122"/>
    <property type="match status" value="1"/>
</dbReference>
<name>A0A5E8H8N6_9LEPT</name>
<dbReference type="InterPro" id="IPR013431">
    <property type="entry name" value="Delta_60_rpt"/>
</dbReference>
<dbReference type="PANTHER" id="PTHR31778">
    <property type="entry name" value="BUD SITE SELECTION PROTEIN RAX2"/>
    <property type="match status" value="1"/>
</dbReference>
<gene>
    <name evidence="1" type="ORF">LEP1GSC202_2611</name>
</gene>
<dbReference type="OrthoDB" id="9802683at2"/>
<proteinExistence type="predicted"/>
<comment type="caution">
    <text evidence="1">The sequence shown here is derived from an EMBL/GenBank/DDBJ whole genome shotgun (WGS) entry which is preliminary data.</text>
</comment>
<protein>
    <submittedName>
        <fullName evidence="1">Uncharacterized protein</fullName>
    </submittedName>
</protein>
<reference evidence="1 2" key="1">
    <citation type="submission" date="2013-04" db="EMBL/GenBank/DDBJ databases">
        <authorList>
            <person name="Harkins D.M."/>
            <person name="Durkin A.S."/>
            <person name="Brinkac L.M."/>
            <person name="Haft D.H."/>
            <person name="Selengut J.D."/>
            <person name="Sanka R."/>
            <person name="DePew J."/>
            <person name="Purushe J."/>
            <person name="Hartskeerl R.A."/>
            <person name="Ahmed A."/>
            <person name="van der Linden H."/>
            <person name="Goris M.G.A."/>
            <person name="Vinetz J.M."/>
            <person name="Sutton G.G."/>
            <person name="Nierman W.C."/>
            <person name="Fouts D.E."/>
        </authorList>
    </citation>
    <scope>NUCLEOTIDE SEQUENCE [LARGE SCALE GENOMIC DNA]</scope>
    <source>
        <strain evidence="1 2">Sao Paulo</strain>
    </source>
</reference>
<dbReference type="Gene3D" id="2.80.10.50">
    <property type="match status" value="1"/>
</dbReference>
<dbReference type="EMBL" id="AOGX02000044">
    <property type="protein sequence ID" value="EOQ87133.1"/>
    <property type="molecule type" value="Genomic_DNA"/>
</dbReference>
<dbReference type="GO" id="GO:1902929">
    <property type="term" value="C:plasma membrane of growing cell tip"/>
    <property type="evidence" value="ECO:0007669"/>
    <property type="project" value="TreeGrafter"/>
</dbReference>
<dbReference type="STRING" id="1249483.LEP1GSC202_2611"/>
<sequence length="748" mass="80508">MHKIYTLISIFLLYFSCRSSDLENACDPFSNSFLNTIVAKLLTGDKSPHCGIGFGFGSPDYWITDSQVTSIHIAHNRIYIGGTFQHVGPNTGSAAVIDSSTQKLVSKNLCPYLEVDGSVYSSLDDGSGGFYIGGIFTTVQGFSIENLAHILPNCKVDPSFKPTPDGNVRAIVKKDNDLYIGGVFNQVGSVSRPYVAKINASTGELDTSWVPGLTNGAVWALALYNDRLYVGGEFSSLAGAARQSFGAINIADASVNSFILNTGGLEKVLTLFLKNNSLFVGGDFTTFGGSARGALAEIDVLNETLMPWNPNISGGGFLYDIYATDTQIYVGGSFSTIGGNARNNVAAFTIGNTTSNSWNPNLDGVVDAIYEMNGVVYMGGFFSSIGGREQSYVGAVDAISGAFFEAFTPVTQNPIFTFHKIGNNLLMGGSFRLFEGRKRLNAASFDITTGMVTDWDPKPDSFPSLIRSDEQYVYLVGSFNTLYDGVSRPYFAQTKKDTGEPTDFYLDFNSAILNDLMITNDTLIAAGSFSEIEGITKPNLAAYSFSNNEVLNWSPNPNSTVYGMRMFAGNLFAVGSFVSIGGITTGGVAKFNPLLQIDSNFTCTNDATLMYDLTVSGNSMIVSGDFSLFNTESRSQTALIEANNCGNLGPTYTIDNGVYNMDSNENAFFLSGPFTTVNGLTRTNVVKIDKETFSVSDWNVKVDVGSGTADRIILHQDKVFISGGFQKINGRLRTGFAVLNQNSGQLIL</sequence>
<organism evidence="1 2">
    <name type="scientific">Leptospira yanagawae serovar Saopaulo str. Sao Paulo = ATCC 700523</name>
    <dbReference type="NCBI Taxonomy" id="1249483"/>
    <lineage>
        <taxon>Bacteria</taxon>
        <taxon>Pseudomonadati</taxon>
        <taxon>Spirochaetota</taxon>
        <taxon>Spirochaetia</taxon>
        <taxon>Leptospirales</taxon>
        <taxon>Leptospiraceae</taxon>
        <taxon>Leptospira</taxon>
    </lineage>
</organism>
<accession>A0A5E8H8N6</accession>
<dbReference type="PANTHER" id="PTHR31778:SF2">
    <property type="entry name" value="BUD SITE SELECTION PROTEIN RAX2"/>
    <property type="match status" value="1"/>
</dbReference>